<proteinExistence type="predicted"/>
<organism evidence="1">
    <name type="scientific">marine sediment metagenome</name>
    <dbReference type="NCBI Taxonomy" id="412755"/>
    <lineage>
        <taxon>unclassified sequences</taxon>
        <taxon>metagenomes</taxon>
        <taxon>ecological metagenomes</taxon>
    </lineage>
</organism>
<dbReference type="SUPFAM" id="SSF53448">
    <property type="entry name" value="Nucleotide-diphospho-sugar transferases"/>
    <property type="match status" value="1"/>
</dbReference>
<dbReference type="InterPro" id="IPR029044">
    <property type="entry name" value="Nucleotide-diphossugar_trans"/>
</dbReference>
<protein>
    <recommendedName>
        <fullName evidence="2">Glycosyltransferase 2-like domain-containing protein</fullName>
    </recommendedName>
</protein>
<evidence type="ECO:0008006" key="2">
    <source>
        <dbReference type="Google" id="ProtNLM"/>
    </source>
</evidence>
<comment type="caution">
    <text evidence="1">The sequence shown here is derived from an EMBL/GenBank/DDBJ whole genome shotgun (WGS) entry which is preliminary data.</text>
</comment>
<accession>X1HXF0</accession>
<sequence length="236" mass="27712">MFYAIQDADDISYPHRIERQVQCMLENPALAAVFTGYDLILNGRRLAPQFAGKDIQECREDIEQMHLPATDATGMFRKAMVSKICYEPTLKIGQGYDHILRVGERYPMMVLGECLYSVRYHYDSTTRRDWILRRKMLKEVWERAYQRRGLDMNEHYSPKPRQVATLLYRKQEHGIVPHFMQSVLDLRRAGQFGQAMNTAFACLRLHPCDPYYYKPLAYLVVPMVAIQCYRSRTKGK</sequence>
<dbReference type="Gene3D" id="3.90.550.10">
    <property type="entry name" value="Spore Coat Polysaccharide Biosynthesis Protein SpsA, Chain A"/>
    <property type="match status" value="1"/>
</dbReference>
<reference evidence="1" key="1">
    <citation type="journal article" date="2014" name="Front. Microbiol.">
        <title>High frequency of phylogenetically diverse reductive dehalogenase-homologous genes in deep subseafloor sedimentary metagenomes.</title>
        <authorList>
            <person name="Kawai M."/>
            <person name="Futagami T."/>
            <person name="Toyoda A."/>
            <person name="Takaki Y."/>
            <person name="Nishi S."/>
            <person name="Hori S."/>
            <person name="Arai W."/>
            <person name="Tsubouchi T."/>
            <person name="Morono Y."/>
            <person name="Uchiyama I."/>
            <person name="Ito T."/>
            <person name="Fujiyama A."/>
            <person name="Inagaki F."/>
            <person name="Takami H."/>
        </authorList>
    </citation>
    <scope>NUCLEOTIDE SEQUENCE</scope>
    <source>
        <strain evidence="1">Expedition CK06-06</strain>
    </source>
</reference>
<name>X1HXF0_9ZZZZ</name>
<gene>
    <name evidence="1" type="ORF">S03H2_29418</name>
</gene>
<dbReference type="AlphaFoldDB" id="X1HXF0"/>
<dbReference type="EMBL" id="BARU01017760">
    <property type="protein sequence ID" value="GAH61760.1"/>
    <property type="molecule type" value="Genomic_DNA"/>
</dbReference>
<evidence type="ECO:0000313" key="1">
    <source>
        <dbReference type="EMBL" id="GAH61760.1"/>
    </source>
</evidence>